<evidence type="ECO:0000313" key="2">
    <source>
        <dbReference type="Proteomes" id="UP001432027"/>
    </source>
</evidence>
<proteinExistence type="predicted"/>
<feature type="non-terminal residue" evidence="1">
    <location>
        <position position="88"/>
    </location>
</feature>
<comment type="caution">
    <text evidence="1">The sequence shown here is derived from an EMBL/GenBank/DDBJ whole genome shotgun (WGS) entry which is preliminary data.</text>
</comment>
<organism evidence="1 2">
    <name type="scientific">Pristionchus entomophagus</name>
    <dbReference type="NCBI Taxonomy" id="358040"/>
    <lineage>
        <taxon>Eukaryota</taxon>
        <taxon>Metazoa</taxon>
        <taxon>Ecdysozoa</taxon>
        <taxon>Nematoda</taxon>
        <taxon>Chromadorea</taxon>
        <taxon>Rhabditida</taxon>
        <taxon>Rhabditina</taxon>
        <taxon>Diplogasteromorpha</taxon>
        <taxon>Diplogasteroidea</taxon>
        <taxon>Neodiplogasteridae</taxon>
        <taxon>Pristionchus</taxon>
    </lineage>
</organism>
<evidence type="ECO:0000313" key="1">
    <source>
        <dbReference type="EMBL" id="GMT05830.1"/>
    </source>
</evidence>
<dbReference type="EMBL" id="BTSX01000006">
    <property type="protein sequence ID" value="GMT05830.1"/>
    <property type="molecule type" value="Genomic_DNA"/>
</dbReference>
<keyword evidence="2" id="KW-1185">Reference proteome</keyword>
<feature type="non-terminal residue" evidence="1">
    <location>
        <position position="1"/>
    </location>
</feature>
<protein>
    <submittedName>
        <fullName evidence="1">Uncharacterized protein</fullName>
    </submittedName>
</protein>
<accession>A0AAV5UHW0</accession>
<dbReference type="Proteomes" id="UP001432027">
    <property type="component" value="Unassembled WGS sequence"/>
</dbReference>
<reference evidence="1" key="1">
    <citation type="submission" date="2023-10" db="EMBL/GenBank/DDBJ databases">
        <title>Genome assembly of Pristionchus species.</title>
        <authorList>
            <person name="Yoshida K."/>
            <person name="Sommer R.J."/>
        </authorList>
    </citation>
    <scope>NUCLEOTIDE SEQUENCE</scope>
    <source>
        <strain evidence="1">RS0144</strain>
    </source>
</reference>
<gene>
    <name evidence="1" type="ORF">PENTCL1PPCAC_28004</name>
</gene>
<sequence length="88" mass="10212">VPNEKKTEVVVVKKGRAMISLVMPTTDFICSEKAMADRYALQQLAVEKHDDRHFYEEDGTEHWQIFGYPKSEVEQSRNRRGIATREKG</sequence>
<dbReference type="AlphaFoldDB" id="A0AAV5UHW0"/>
<name>A0AAV5UHW0_9BILA</name>